<reference evidence="3" key="1">
    <citation type="submission" date="2017-06" db="EMBL/GenBank/DDBJ databases">
        <title>Genome analysis of Fimbriiglobus ruber SP5, the first member of the order Planctomycetales with confirmed chitinolytic capability.</title>
        <authorList>
            <person name="Ravin N.V."/>
            <person name="Rakitin A.L."/>
            <person name="Ivanova A.A."/>
            <person name="Beletsky A.V."/>
            <person name="Kulichevskaya I.S."/>
            <person name="Mardanov A.V."/>
            <person name="Dedysh S.N."/>
        </authorList>
    </citation>
    <scope>NUCLEOTIDE SEQUENCE [LARGE SCALE GENOMIC DNA]</scope>
    <source>
        <strain evidence="3">SP5</strain>
    </source>
</reference>
<accession>A0A225E9D4</accession>
<keyword evidence="3" id="KW-1185">Reference proteome</keyword>
<evidence type="ECO:0000313" key="2">
    <source>
        <dbReference type="EMBL" id="OWK45195.1"/>
    </source>
</evidence>
<dbReference type="AlphaFoldDB" id="A0A225E9D4"/>
<evidence type="ECO:0000313" key="3">
    <source>
        <dbReference type="Proteomes" id="UP000214646"/>
    </source>
</evidence>
<dbReference type="EMBL" id="NIDE01000002">
    <property type="protein sequence ID" value="OWK45195.1"/>
    <property type="molecule type" value="Genomic_DNA"/>
</dbReference>
<protein>
    <submittedName>
        <fullName evidence="2">Uncharacterized protein</fullName>
    </submittedName>
</protein>
<name>A0A225E9D4_9BACT</name>
<dbReference type="Proteomes" id="UP000214646">
    <property type="component" value="Unassembled WGS sequence"/>
</dbReference>
<sequence>MRVELDCHPPHVGGGRLGVEAGWGGGRGAHPEGGASEQNGNGADRHVKTSGVVGTGIVPPAAAHVGTRPGESRNEKTPASGVAGRGRVARGTIVPRAGLDVRA</sequence>
<feature type="region of interest" description="Disordered" evidence="1">
    <location>
        <begin position="1"/>
        <end position="89"/>
    </location>
</feature>
<evidence type="ECO:0000256" key="1">
    <source>
        <dbReference type="SAM" id="MobiDB-lite"/>
    </source>
</evidence>
<proteinExistence type="predicted"/>
<gene>
    <name evidence="2" type="ORF">FRUB_01526</name>
</gene>
<feature type="compositionally biased region" description="Gly residues" evidence="1">
    <location>
        <begin position="12"/>
        <end position="28"/>
    </location>
</feature>
<comment type="caution">
    <text evidence="2">The sequence shown here is derived from an EMBL/GenBank/DDBJ whole genome shotgun (WGS) entry which is preliminary data.</text>
</comment>
<organism evidence="2 3">
    <name type="scientific">Fimbriiglobus ruber</name>
    <dbReference type="NCBI Taxonomy" id="1908690"/>
    <lineage>
        <taxon>Bacteria</taxon>
        <taxon>Pseudomonadati</taxon>
        <taxon>Planctomycetota</taxon>
        <taxon>Planctomycetia</taxon>
        <taxon>Gemmatales</taxon>
        <taxon>Gemmataceae</taxon>
        <taxon>Fimbriiglobus</taxon>
    </lineage>
</organism>